<feature type="domain" description="PDZ" evidence="6">
    <location>
        <begin position="265"/>
        <end position="332"/>
    </location>
</feature>
<evidence type="ECO:0000313" key="7">
    <source>
        <dbReference type="EMBL" id="MCP1726086.1"/>
    </source>
</evidence>
<dbReference type="PANTHER" id="PTHR22939">
    <property type="entry name" value="SERINE PROTEASE FAMILY S1C HTRA-RELATED"/>
    <property type="match status" value="1"/>
</dbReference>
<keyword evidence="3 7" id="KW-0378">Hydrolase</keyword>
<dbReference type="EC" id="3.4.21.-" evidence="7"/>
<proteinExistence type="inferred from homology"/>
<dbReference type="InterPro" id="IPR036034">
    <property type="entry name" value="PDZ_sf"/>
</dbReference>
<dbReference type="InterPro" id="IPR001940">
    <property type="entry name" value="Peptidase_S1C"/>
</dbReference>
<dbReference type="Pfam" id="PF13180">
    <property type="entry name" value="PDZ_2"/>
    <property type="match status" value="1"/>
</dbReference>
<organism evidence="7 8">
    <name type="scientific">Natronospira proteinivora</name>
    <dbReference type="NCBI Taxonomy" id="1807133"/>
    <lineage>
        <taxon>Bacteria</taxon>
        <taxon>Pseudomonadati</taxon>
        <taxon>Pseudomonadota</taxon>
        <taxon>Gammaproteobacteria</taxon>
        <taxon>Natronospirales</taxon>
        <taxon>Natronospiraceae</taxon>
        <taxon>Natronospira</taxon>
    </lineage>
</organism>
<evidence type="ECO:0000313" key="8">
    <source>
        <dbReference type="Proteomes" id="UP001523550"/>
    </source>
</evidence>
<dbReference type="GO" id="GO:0008233">
    <property type="term" value="F:peptidase activity"/>
    <property type="evidence" value="ECO:0007669"/>
    <property type="project" value="UniProtKB-KW"/>
</dbReference>
<dbReference type="SMART" id="SM00228">
    <property type="entry name" value="PDZ"/>
    <property type="match status" value="1"/>
</dbReference>
<dbReference type="CDD" id="cd10839">
    <property type="entry name" value="cpPDZ1_DegP-like"/>
    <property type="match status" value="1"/>
</dbReference>
<dbReference type="InterPro" id="IPR001478">
    <property type="entry name" value="PDZ"/>
</dbReference>
<name>A0ABT1G459_9GAMM</name>
<accession>A0ABT1G459</accession>
<dbReference type="SUPFAM" id="SSF50494">
    <property type="entry name" value="Trypsin-like serine proteases"/>
    <property type="match status" value="1"/>
</dbReference>
<evidence type="ECO:0000256" key="1">
    <source>
        <dbReference type="ARBA" id="ARBA00010541"/>
    </source>
</evidence>
<evidence type="ECO:0000259" key="6">
    <source>
        <dbReference type="PROSITE" id="PS50106"/>
    </source>
</evidence>
<feature type="transmembrane region" description="Helical" evidence="5">
    <location>
        <begin position="12"/>
        <end position="32"/>
    </location>
</feature>
<gene>
    <name evidence="7" type="ORF">J2T60_000051</name>
</gene>
<evidence type="ECO:0000256" key="2">
    <source>
        <dbReference type="ARBA" id="ARBA00022670"/>
    </source>
</evidence>
<dbReference type="PROSITE" id="PS50106">
    <property type="entry name" value="PDZ"/>
    <property type="match status" value="1"/>
</dbReference>
<dbReference type="Pfam" id="PF13365">
    <property type="entry name" value="Trypsin_2"/>
    <property type="match status" value="1"/>
</dbReference>
<reference evidence="7 8" key="1">
    <citation type="submission" date="2022-03" db="EMBL/GenBank/DDBJ databases">
        <title>Genomic Encyclopedia of Type Strains, Phase III (KMG-III): the genomes of soil and plant-associated and newly described type strains.</title>
        <authorList>
            <person name="Whitman W."/>
        </authorList>
    </citation>
    <scope>NUCLEOTIDE SEQUENCE [LARGE SCALE GENOMIC DNA]</scope>
    <source>
        <strain evidence="7 8">BSker1</strain>
    </source>
</reference>
<dbReference type="Proteomes" id="UP001523550">
    <property type="component" value="Unassembled WGS sequence"/>
</dbReference>
<keyword evidence="5" id="KW-0812">Transmembrane</keyword>
<comment type="caution">
    <text evidence="7">The sequence shown here is derived from an EMBL/GenBank/DDBJ whole genome shotgun (WGS) entry which is preliminary data.</text>
</comment>
<comment type="similarity">
    <text evidence="1">Belongs to the peptidase S1C family.</text>
</comment>
<dbReference type="InterPro" id="IPR009003">
    <property type="entry name" value="Peptidase_S1_PA"/>
</dbReference>
<dbReference type="Gene3D" id="2.30.42.10">
    <property type="match status" value="1"/>
</dbReference>
<dbReference type="PRINTS" id="PR00834">
    <property type="entry name" value="PROTEASES2C"/>
</dbReference>
<dbReference type="PANTHER" id="PTHR22939:SF129">
    <property type="entry name" value="SERINE PROTEASE HTRA2, MITOCHONDRIAL"/>
    <property type="match status" value="1"/>
</dbReference>
<sequence>MKKPSGPLVAWIDFLAKSVILGLAAAFVVVYFRPELLSERDSIESFAPAVERSAPSVVNVHTARRVPGETHPGMMSEPFWRRFFDDSPGGHRDRIESSLGSGVIVSESGHILTSNHVIEGAEEIRVALHDGSIEAAEIVGTDPETDLALLQIPAQNLPVIQFGRSDRLQVGDVALAIGNPVGLGQAVSQGIVSATGRSQLGITTFENFIQTDAAINVGNSGGALVDTRGRLIGINTAMLSGENGGGSGIGFAVPVNLARGVMNQLIEHGRVIRGYLGVELQPLTPELAESFGLPPDEQGVVITNVQRGGPAARAGIGPGDVITRINGEPVSDYYDTLNKVAGLQPGEVATIRLIRDGEIMQVDAVIADRQMISGD</sequence>
<dbReference type="SUPFAM" id="SSF50156">
    <property type="entry name" value="PDZ domain-like"/>
    <property type="match status" value="1"/>
</dbReference>
<keyword evidence="5" id="KW-0472">Membrane</keyword>
<dbReference type="GO" id="GO:0006508">
    <property type="term" value="P:proteolysis"/>
    <property type="evidence" value="ECO:0007669"/>
    <property type="project" value="UniProtKB-KW"/>
</dbReference>
<evidence type="ECO:0000256" key="3">
    <source>
        <dbReference type="ARBA" id="ARBA00022801"/>
    </source>
</evidence>
<keyword evidence="5" id="KW-1133">Transmembrane helix</keyword>
<dbReference type="Gene3D" id="2.40.10.120">
    <property type="match status" value="1"/>
</dbReference>
<keyword evidence="2 7" id="KW-0645">Protease</keyword>
<keyword evidence="8" id="KW-1185">Reference proteome</keyword>
<dbReference type="RefSeq" id="WP_253443786.1">
    <property type="nucleotide sequence ID" value="NZ_JALJYF010000001.1"/>
</dbReference>
<evidence type="ECO:0000256" key="4">
    <source>
        <dbReference type="ARBA" id="ARBA00022825"/>
    </source>
</evidence>
<dbReference type="EMBL" id="JALJYF010000001">
    <property type="protein sequence ID" value="MCP1726086.1"/>
    <property type="molecule type" value="Genomic_DNA"/>
</dbReference>
<keyword evidence="4" id="KW-0720">Serine protease</keyword>
<protein>
    <submittedName>
        <fullName evidence="7">Serine protease DegS</fullName>
        <ecNumber evidence="7">3.4.21.-</ecNumber>
    </submittedName>
</protein>
<evidence type="ECO:0000256" key="5">
    <source>
        <dbReference type="SAM" id="Phobius"/>
    </source>
</evidence>